<dbReference type="Proteomes" id="UP001597405">
    <property type="component" value="Unassembled WGS sequence"/>
</dbReference>
<proteinExistence type="predicted"/>
<gene>
    <name evidence="1" type="ORF">ACFSOZ_01770</name>
</gene>
<name>A0ABW4U6U1_9HYPH</name>
<evidence type="ECO:0000313" key="1">
    <source>
        <dbReference type="EMBL" id="MFD1981434.1"/>
    </source>
</evidence>
<organism evidence="1 2">
    <name type="scientific">Mesorhizobium newzealandense</name>
    <dbReference type="NCBI Taxonomy" id="1300302"/>
    <lineage>
        <taxon>Bacteria</taxon>
        <taxon>Pseudomonadati</taxon>
        <taxon>Pseudomonadota</taxon>
        <taxon>Alphaproteobacteria</taxon>
        <taxon>Hyphomicrobiales</taxon>
        <taxon>Phyllobacteriaceae</taxon>
        <taxon>Mesorhizobium</taxon>
    </lineage>
</organism>
<evidence type="ECO:0008006" key="3">
    <source>
        <dbReference type="Google" id="ProtNLM"/>
    </source>
</evidence>
<accession>A0ABW4U6U1</accession>
<comment type="caution">
    <text evidence="1">The sequence shown here is derived from an EMBL/GenBank/DDBJ whole genome shotgun (WGS) entry which is preliminary data.</text>
</comment>
<sequence>MTKEHQLTNRRQFGVLAAVSLATGLATLLSHSRKGYAAMSPKSTTARPSQTLFTAPIELAGDWGGMLEGAADQVVERMRHACLDGVRLLSDRQPTQLRVDQHTSGTPAVWLHPDGSSMAWIIVDIGDRDWSKLAYQFGHELGHVCANSWQPDAKPAPPCQWLEEAMVEAFSLRGLGRLAKDWKANPPFAGDNAFGDAIAKYRENIIRGYTALADSQGLTRDAAAWFADHRGEIEIPAINPFAQAMSLTILAEYDRAPDCVEALGALNRWPGRTGMPIGKYLWRWEKSCAELQASPQLPQRLRDLLHVPQRAK</sequence>
<dbReference type="RefSeq" id="WP_379092836.1">
    <property type="nucleotide sequence ID" value="NZ_JBHUGZ010000001.1"/>
</dbReference>
<protein>
    <recommendedName>
        <fullName evidence="3">Peptidase M48 domain-containing protein</fullName>
    </recommendedName>
</protein>
<keyword evidence="2" id="KW-1185">Reference proteome</keyword>
<dbReference type="EMBL" id="JBHUGZ010000001">
    <property type="protein sequence ID" value="MFD1981434.1"/>
    <property type="molecule type" value="Genomic_DNA"/>
</dbReference>
<evidence type="ECO:0000313" key="2">
    <source>
        <dbReference type="Proteomes" id="UP001597405"/>
    </source>
</evidence>
<reference evidence="2" key="1">
    <citation type="journal article" date="2019" name="Int. J. Syst. Evol. Microbiol.">
        <title>The Global Catalogue of Microorganisms (GCM) 10K type strain sequencing project: providing services to taxonomists for standard genome sequencing and annotation.</title>
        <authorList>
            <consortium name="The Broad Institute Genomics Platform"/>
            <consortium name="The Broad Institute Genome Sequencing Center for Infectious Disease"/>
            <person name="Wu L."/>
            <person name="Ma J."/>
        </authorList>
    </citation>
    <scope>NUCLEOTIDE SEQUENCE [LARGE SCALE GENOMIC DNA]</scope>
    <source>
        <strain evidence="2">CGMCC 1.16225</strain>
    </source>
</reference>